<comment type="similarity">
    <text evidence="2 10">Belongs to the glutamate--cysteine ligase type 3 family.</text>
</comment>
<dbReference type="AlphaFoldDB" id="A0A0S4IM75"/>
<evidence type="ECO:0000256" key="11">
    <source>
        <dbReference type="SAM" id="MobiDB-lite"/>
    </source>
</evidence>
<dbReference type="GO" id="GO:0004357">
    <property type="term" value="F:glutamate-cysteine ligase activity"/>
    <property type="evidence" value="ECO:0007669"/>
    <property type="project" value="UniProtKB-UniRule"/>
</dbReference>
<dbReference type="PANTHER" id="PTHR11164">
    <property type="entry name" value="GLUTAMATE CYSTEINE LIGASE"/>
    <property type="match status" value="1"/>
</dbReference>
<dbReference type="UniPathway" id="UPA00142">
    <property type="reaction ID" value="UER00209"/>
</dbReference>
<name>A0A0S4IM75_BODSA</name>
<evidence type="ECO:0000256" key="10">
    <source>
        <dbReference type="RuleBase" id="RU367135"/>
    </source>
</evidence>
<keyword evidence="5 10" id="KW-0317">Glutathione biosynthesis</keyword>
<dbReference type="SUPFAM" id="SSF55931">
    <property type="entry name" value="Glutamine synthetase/guanido kinase"/>
    <property type="match status" value="1"/>
</dbReference>
<keyword evidence="7 10" id="KW-0067">ATP-binding</keyword>
<dbReference type="Pfam" id="PF03074">
    <property type="entry name" value="GCS"/>
    <property type="match status" value="1"/>
</dbReference>
<organism evidence="12 13">
    <name type="scientific">Bodo saltans</name>
    <name type="common">Flagellated protozoan</name>
    <dbReference type="NCBI Taxonomy" id="75058"/>
    <lineage>
        <taxon>Eukaryota</taxon>
        <taxon>Discoba</taxon>
        <taxon>Euglenozoa</taxon>
        <taxon>Kinetoplastea</taxon>
        <taxon>Metakinetoplastina</taxon>
        <taxon>Eubodonida</taxon>
        <taxon>Bodonidae</taxon>
        <taxon>Bodo</taxon>
    </lineage>
</organism>
<dbReference type="Proteomes" id="UP000051952">
    <property type="component" value="Unassembled WGS sequence"/>
</dbReference>
<evidence type="ECO:0000256" key="9">
    <source>
        <dbReference type="ARBA" id="ARBA00032122"/>
    </source>
</evidence>
<dbReference type="GO" id="GO:0006750">
    <property type="term" value="P:glutathione biosynthetic process"/>
    <property type="evidence" value="ECO:0007669"/>
    <property type="project" value="UniProtKB-UniRule"/>
</dbReference>
<keyword evidence="6 10" id="KW-0547">Nucleotide-binding</keyword>
<dbReference type="Gene3D" id="1.10.8.960">
    <property type="match status" value="1"/>
</dbReference>
<accession>A0A0S4IM75</accession>
<dbReference type="VEuPathDB" id="TriTrypDB:BSAL_62160"/>
<keyword evidence="13" id="KW-1185">Reference proteome</keyword>
<keyword evidence="4 10" id="KW-0436">Ligase</keyword>
<gene>
    <name evidence="12" type="ORF">BSAL_62160</name>
</gene>
<evidence type="ECO:0000256" key="8">
    <source>
        <dbReference type="ARBA" id="ARBA00030585"/>
    </source>
</evidence>
<dbReference type="InterPro" id="IPR014746">
    <property type="entry name" value="Gln_synth/guanido_kin_cat_dom"/>
</dbReference>
<dbReference type="PANTHER" id="PTHR11164:SF0">
    <property type="entry name" value="GLUTAMATE--CYSTEINE LIGASE CATALYTIC SUBUNIT"/>
    <property type="match status" value="1"/>
</dbReference>
<dbReference type="EMBL" id="CYKH01000314">
    <property type="protein sequence ID" value="CUF39705.1"/>
    <property type="molecule type" value="Genomic_DNA"/>
</dbReference>
<feature type="region of interest" description="Disordered" evidence="11">
    <location>
        <begin position="669"/>
        <end position="690"/>
    </location>
</feature>
<dbReference type="GO" id="GO:0005524">
    <property type="term" value="F:ATP binding"/>
    <property type="evidence" value="ECO:0007669"/>
    <property type="project" value="UniProtKB-UniRule"/>
</dbReference>
<dbReference type="InterPro" id="IPR004308">
    <property type="entry name" value="GCS"/>
</dbReference>
<evidence type="ECO:0000256" key="3">
    <source>
        <dbReference type="ARBA" id="ARBA00012220"/>
    </source>
</evidence>
<evidence type="ECO:0000256" key="7">
    <source>
        <dbReference type="ARBA" id="ARBA00022840"/>
    </source>
</evidence>
<evidence type="ECO:0000313" key="12">
    <source>
        <dbReference type="EMBL" id="CUF39705.1"/>
    </source>
</evidence>
<protein>
    <recommendedName>
        <fullName evidence="3 10">Glutamate--cysteine ligase</fullName>
        <ecNumber evidence="3 10">6.3.2.2</ecNumber>
    </recommendedName>
    <alternativeName>
        <fullName evidence="9 10">Gamma-ECS</fullName>
    </alternativeName>
    <alternativeName>
        <fullName evidence="8 10">Gamma-glutamylcysteine synthetase</fullName>
    </alternativeName>
</protein>
<sequence>MRWGTPLLLRAKKYVLEHGIDQFINIFNKYKDVAGSPFLWGDELEHQLTLIDPKDGSVRLSLNAADVLETLTHLKDHEGVDWRPEYGSFMVESVPRDPFDLTTASMCSVEGNQRKRYELLDKHGGPNVISTTLVTFPLMGVGKFSTAKTQDSPHSQSIFVPDECINATHPRFANLTANIRLRRQRKVCIQVPLFMDKNTAARSVDKKLNIDANPANGKIDCAANSGEQKKMTGFGDDDEELTPVAASTAAGTEDALLHLYSPATDYYYAQYESNDHQQERVMQRYQACPCPVPSVVHPCIYMDCMAFGMGASCLQITMQLQDQHEARALYDQLAIACGPFLALSSATPFQKGLLADSDVRWLTIAASVDDRQREEVPRILKSRYDSISVFIGSEDEADLAPFNNTHVETNRAAFDRLRAANVDPVLSKHISHLFIRDPLVMYDQMIEIDDHVRNEHFENLQSTNWQNVRFKPPPLDNPQNIGWRVEFRVMDIMPTPFENAAYSVFVILLARALLKYKARLYIPMTEQDRNIGKAHRRDPCNEKYCWRKDIFAANITAAPGEFVYLNVNEIFNGGQGFVGLVPLVLRFIEEEAGGTLNVHQIREYIALISMRAAGEIPTTAQYWRRFITSHSTYAQDSRINETIAKDIVKRSHDLSFGFKDESYLPRSKISERANTLTSTSNGSNKRPREE</sequence>
<evidence type="ECO:0000256" key="2">
    <source>
        <dbReference type="ARBA" id="ARBA00008100"/>
    </source>
</evidence>
<proteinExistence type="inferred from homology"/>
<evidence type="ECO:0000256" key="6">
    <source>
        <dbReference type="ARBA" id="ARBA00022741"/>
    </source>
</evidence>
<dbReference type="EC" id="6.3.2.2" evidence="3 10"/>
<dbReference type="OrthoDB" id="7939818at2759"/>
<feature type="compositionally biased region" description="Polar residues" evidence="11">
    <location>
        <begin position="672"/>
        <end position="684"/>
    </location>
</feature>
<dbReference type="Gene3D" id="3.30.590.50">
    <property type="match status" value="2"/>
</dbReference>
<comment type="catalytic activity">
    <reaction evidence="10">
        <text>L-cysteine + L-glutamate + ATP = gamma-L-glutamyl-L-cysteine + ADP + phosphate + H(+)</text>
        <dbReference type="Rhea" id="RHEA:13285"/>
        <dbReference type="ChEBI" id="CHEBI:15378"/>
        <dbReference type="ChEBI" id="CHEBI:29985"/>
        <dbReference type="ChEBI" id="CHEBI:30616"/>
        <dbReference type="ChEBI" id="CHEBI:35235"/>
        <dbReference type="ChEBI" id="CHEBI:43474"/>
        <dbReference type="ChEBI" id="CHEBI:58173"/>
        <dbReference type="ChEBI" id="CHEBI:456216"/>
        <dbReference type="EC" id="6.3.2.2"/>
    </reaction>
</comment>
<evidence type="ECO:0000313" key="13">
    <source>
        <dbReference type="Proteomes" id="UP000051952"/>
    </source>
</evidence>
<evidence type="ECO:0000256" key="5">
    <source>
        <dbReference type="ARBA" id="ARBA00022684"/>
    </source>
</evidence>
<reference evidence="13" key="1">
    <citation type="submission" date="2015-09" db="EMBL/GenBank/DDBJ databases">
        <authorList>
            <consortium name="Pathogen Informatics"/>
        </authorList>
    </citation>
    <scope>NUCLEOTIDE SEQUENCE [LARGE SCALE GENOMIC DNA]</scope>
    <source>
        <strain evidence="13">Lake Konstanz</strain>
    </source>
</reference>
<evidence type="ECO:0000256" key="4">
    <source>
        <dbReference type="ARBA" id="ARBA00022598"/>
    </source>
</evidence>
<evidence type="ECO:0000256" key="1">
    <source>
        <dbReference type="ARBA" id="ARBA00005006"/>
    </source>
</evidence>
<dbReference type="OMA" id="IAHMFIR"/>
<comment type="pathway">
    <text evidence="1 10">Sulfur metabolism; glutathione biosynthesis; glutathione from L-cysteine and L-glutamate: step 1/2.</text>
</comment>